<reference evidence="1" key="1">
    <citation type="submission" date="2009-01" db="EMBL/GenBank/DDBJ databases">
        <authorList>
            <person name="Qin X."/>
            <person name="Bachman B."/>
            <person name="Battles P."/>
            <person name="Bell A."/>
            <person name="Bess C."/>
            <person name="Bickham C."/>
            <person name="Chaboub L."/>
            <person name="Chen D."/>
            <person name="Coyle M."/>
            <person name="Deiros D.R."/>
            <person name="Dinh H."/>
            <person name="Forbes L."/>
            <person name="Fowler G."/>
            <person name="Francisco L."/>
            <person name="Fu Q."/>
            <person name="Gubbala S."/>
            <person name="Hale W."/>
            <person name="Han Y."/>
            <person name="Hemphill L."/>
            <person name="Highlander S.K."/>
            <person name="Hirani K."/>
            <person name="Hogues M."/>
            <person name="Jackson L."/>
            <person name="Jakkamsetti A."/>
            <person name="Javaid M."/>
            <person name="Jiang H."/>
            <person name="Korchina V."/>
            <person name="Kovar C."/>
            <person name="Lara F."/>
            <person name="Lee S."/>
            <person name="Mata R."/>
            <person name="Mathew T."/>
            <person name="Moen C."/>
            <person name="Morales K."/>
            <person name="Munidasa M."/>
            <person name="Nazareth L."/>
            <person name="Ngo R."/>
            <person name="Nguyen L."/>
            <person name="Okwuonu G."/>
            <person name="Ongeri F."/>
            <person name="Patil S."/>
            <person name="Petrosino J."/>
            <person name="Pham C."/>
            <person name="Pham P."/>
            <person name="Pu L.-L."/>
            <person name="Puazo M."/>
            <person name="Raj R."/>
            <person name="Reid J."/>
            <person name="Rouhana J."/>
            <person name="Saada N."/>
            <person name="Shang Y."/>
            <person name="Simmons D."/>
            <person name="Thornton R."/>
            <person name="Warren J."/>
            <person name="Weissenberger G."/>
            <person name="Zhang J."/>
            <person name="Zhang L."/>
            <person name="Zhou C."/>
            <person name="Zhu D."/>
            <person name="Muzny D."/>
            <person name="Worley K."/>
            <person name="Gibbs R."/>
        </authorList>
    </citation>
    <scope>NUCLEOTIDE SEQUENCE [LARGE SCALE GENOMIC DNA]</scope>
    <source>
        <strain evidence="1">LMS2-1</strain>
    </source>
</reference>
<dbReference type="EMBL" id="ACIZ01000022">
    <property type="protein sequence ID" value="EEN81314.1"/>
    <property type="molecule type" value="Genomic_DNA"/>
</dbReference>
<dbReference type="Proteomes" id="UP000004525">
    <property type="component" value="Unassembled WGS sequence"/>
</dbReference>
<name>C2JUQ4_LACRM</name>
<dbReference type="HOGENOM" id="CLU_3201394_0_0_9"/>
<evidence type="ECO:0000313" key="2">
    <source>
        <dbReference type="Proteomes" id="UP000004525"/>
    </source>
</evidence>
<keyword evidence="2" id="KW-1185">Reference proteome</keyword>
<sequence>MPQFYPQPPYKCQTSHGYHRRQWLIKLKANDEAYLACHHVFTLDE</sequence>
<evidence type="ECO:0000313" key="1">
    <source>
        <dbReference type="EMBL" id="EEN81314.1"/>
    </source>
</evidence>
<accession>C2JUQ4</accession>
<gene>
    <name evidence="1" type="ORF">HMPREF0539_0638</name>
</gene>
<comment type="caution">
    <text evidence="1">The sequence shown here is derived from an EMBL/GenBank/DDBJ whole genome shotgun (WGS) entry which is preliminary data.</text>
</comment>
<organism evidence="1 2">
    <name type="scientific">Lacticaseibacillus rhamnosus (strain LMS2-1)</name>
    <dbReference type="NCBI Taxonomy" id="525361"/>
    <lineage>
        <taxon>Bacteria</taxon>
        <taxon>Bacillati</taxon>
        <taxon>Bacillota</taxon>
        <taxon>Bacilli</taxon>
        <taxon>Lactobacillales</taxon>
        <taxon>Lactobacillaceae</taxon>
        <taxon>Lacticaseibacillus</taxon>
    </lineage>
</organism>
<dbReference type="AlphaFoldDB" id="C2JUQ4"/>
<protein>
    <submittedName>
        <fullName evidence="1">Uncharacterized protein</fullName>
    </submittedName>
</protein>
<proteinExistence type="predicted"/>